<dbReference type="KEGG" id="tva:4755495"/>
<feature type="repeat" description="ANK" evidence="3">
    <location>
        <begin position="688"/>
        <end position="721"/>
    </location>
</feature>
<dbReference type="PROSITE" id="PS50088">
    <property type="entry name" value="ANK_REPEAT"/>
    <property type="match status" value="1"/>
</dbReference>
<evidence type="ECO:0000313" key="5">
    <source>
        <dbReference type="EMBL" id="EAX97707.1"/>
    </source>
</evidence>
<organism evidence="5 6">
    <name type="scientific">Trichomonas vaginalis (strain ATCC PRA-98 / G3)</name>
    <dbReference type="NCBI Taxonomy" id="412133"/>
    <lineage>
        <taxon>Eukaryota</taxon>
        <taxon>Metamonada</taxon>
        <taxon>Parabasalia</taxon>
        <taxon>Trichomonadida</taxon>
        <taxon>Trichomonadidae</taxon>
        <taxon>Trichomonas</taxon>
    </lineage>
</organism>
<keyword evidence="5" id="KW-0418">Kinase</keyword>
<dbReference type="STRING" id="5722.A2FBM1"/>
<reference evidence="5" key="2">
    <citation type="journal article" date="2007" name="Science">
        <title>Draft genome sequence of the sexually transmitted pathogen Trichomonas vaginalis.</title>
        <authorList>
            <person name="Carlton J.M."/>
            <person name="Hirt R.P."/>
            <person name="Silva J.C."/>
            <person name="Delcher A.L."/>
            <person name="Schatz M."/>
            <person name="Zhao Q."/>
            <person name="Wortman J.R."/>
            <person name="Bidwell S.L."/>
            <person name="Alsmark U.C.M."/>
            <person name="Besteiro S."/>
            <person name="Sicheritz-Ponten T."/>
            <person name="Noel C.J."/>
            <person name="Dacks J.B."/>
            <person name="Foster P.G."/>
            <person name="Simillion C."/>
            <person name="Van de Peer Y."/>
            <person name="Miranda-Saavedra D."/>
            <person name="Barton G.J."/>
            <person name="Westrop G.D."/>
            <person name="Mueller S."/>
            <person name="Dessi D."/>
            <person name="Fiori P.L."/>
            <person name="Ren Q."/>
            <person name="Paulsen I."/>
            <person name="Zhang H."/>
            <person name="Bastida-Corcuera F.D."/>
            <person name="Simoes-Barbosa A."/>
            <person name="Brown M.T."/>
            <person name="Hayes R.D."/>
            <person name="Mukherjee M."/>
            <person name="Okumura C.Y."/>
            <person name="Schneider R."/>
            <person name="Smith A.J."/>
            <person name="Vanacova S."/>
            <person name="Villalvazo M."/>
            <person name="Haas B.J."/>
            <person name="Pertea M."/>
            <person name="Feldblyum T.V."/>
            <person name="Utterback T.R."/>
            <person name="Shu C.L."/>
            <person name="Osoegawa K."/>
            <person name="de Jong P.J."/>
            <person name="Hrdy I."/>
            <person name="Horvathova L."/>
            <person name="Zubacova Z."/>
            <person name="Dolezal P."/>
            <person name="Malik S.B."/>
            <person name="Logsdon J.M. Jr."/>
            <person name="Henze K."/>
            <person name="Gupta A."/>
            <person name="Wang C.C."/>
            <person name="Dunne R.L."/>
            <person name="Upcroft J.A."/>
            <person name="Upcroft P."/>
            <person name="White O."/>
            <person name="Salzberg S.L."/>
            <person name="Tang P."/>
            <person name="Chiu C.-H."/>
            <person name="Lee Y.-S."/>
            <person name="Embley T.M."/>
            <person name="Coombs G.H."/>
            <person name="Mottram J.C."/>
            <person name="Tachezy J."/>
            <person name="Fraser-Liggett C.M."/>
            <person name="Johnson P.J."/>
        </authorList>
    </citation>
    <scope>NUCLEOTIDE SEQUENCE [LARGE SCALE GENOMIC DNA]</scope>
    <source>
        <strain evidence="5">G3</strain>
    </source>
</reference>
<accession>A2FBM1</accession>
<dbReference type="PROSITE" id="PS50297">
    <property type="entry name" value="ANK_REP_REGION"/>
    <property type="match status" value="1"/>
</dbReference>
<sequence>MDERPTLEGYEFTLKISTSPYMNVWIVIEQHSKQNFAVAVIPNFRATQRRYKLLETLIETYGKLNHPAIAIPVKFFLPADGKNTLFIFYNTEGTTSVYSHLKKQRAQSEPPSLTLQQVFVYIIALISAIAYLHDNNIVCHDISSKLLVIDNDSCPHLVAYGLYQLYYTDSEDMKLLEMTVMPPELRFDFRPSKKSDIFQFGTCIFTMFSPKTLVTIESIFRRMVEVMRRGYTPIVTEMMPGFLQSILFQCWCIDPLQRPTARFIQNRLVYNIELFLKGATDQTYFNYLNKLNDNVSEKYFKSMALIANEVNLLSNKGKKLAIRYIMLQECILSVTNRNIDYTFRLISEHVKPAKDKEHIVSFFLTATQCRFLMIKEIADLFNRLITSIPQFSDLPKLFMSNFIKAIMYVEPLPDYIGAVQFIFFLNRMGVYKDQELIREFHYLYEKTPNKNNLCLPFCWFANLFYEYDCPIYQSMITILKNHENDDFFPECYRNFIKKYNNFQKNKFAFYTTTLPSGISSSKFRKIVKSDAQKEFIEYMNKKKSDEKLKVSADVFEPCPVIKEESLVHIFIAIYGASSIWYSMVTKHPINMPKEKILRKFIQYCVMGGSETIITNAMQMRCSMEGTPQIAAVYHRNEVFINFLRDTCDLTLPDKDGKLVITTAAASNNIFILLCCLQCGMSINSREPFGWTPLHSAASKGMVEVMEVLFEIQGIDVNARDIWGCTPLHVATDKMQIGAVKILLKNKNIKPNMVNEDGKTAFIMAVEGGELEIIQLFMSSKINKTIATSKGMTALHIAATKSLQVFELVAKNSGIDHTSLDKKGRSALDIARDCGNKEVVDAIENYNQKYGSKCNIA</sequence>
<dbReference type="InterPro" id="IPR011009">
    <property type="entry name" value="Kinase-like_dom_sf"/>
</dbReference>
<dbReference type="Gene3D" id="1.25.40.20">
    <property type="entry name" value="Ankyrin repeat-containing domain"/>
    <property type="match status" value="1"/>
</dbReference>
<evidence type="ECO:0000256" key="1">
    <source>
        <dbReference type="ARBA" id="ARBA00022737"/>
    </source>
</evidence>
<dbReference type="PANTHER" id="PTHR24173:SF74">
    <property type="entry name" value="ANKYRIN REPEAT DOMAIN-CONTAINING PROTEIN 16"/>
    <property type="match status" value="1"/>
</dbReference>
<evidence type="ECO:0000256" key="2">
    <source>
        <dbReference type="ARBA" id="ARBA00023043"/>
    </source>
</evidence>
<dbReference type="eggNOG" id="KOG0589">
    <property type="taxonomic scope" value="Eukaryota"/>
</dbReference>
<dbReference type="SUPFAM" id="SSF48403">
    <property type="entry name" value="Ankyrin repeat"/>
    <property type="match status" value="1"/>
</dbReference>
<dbReference type="GO" id="GO:0005524">
    <property type="term" value="F:ATP binding"/>
    <property type="evidence" value="ECO:0007669"/>
    <property type="project" value="InterPro"/>
</dbReference>
<reference evidence="5" key="1">
    <citation type="submission" date="2006-10" db="EMBL/GenBank/DDBJ databases">
        <authorList>
            <person name="Amadeo P."/>
            <person name="Zhao Q."/>
            <person name="Wortman J."/>
            <person name="Fraser-Liggett C."/>
            <person name="Carlton J."/>
        </authorList>
    </citation>
    <scope>NUCLEOTIDE SEQUENCE</scope>
    <source>
        <strain evidence="5">G3</strain>
    </source>
</reference>
<dbReference type="AlphaFoldDB" id="A2FBM1"/>
<dbReference type="PROSITE" id="PS50011">
    <property type="entry name" value="PROTEIN_KINASE_DOM"/>
    <property type="match status" value="1"/>
</dbReference>
<dbReference type="VEuPathDB" id="TrichDB:TVAGG3_0809020"/>
<dbReference type="SUPFAM" id="SSF56112">
    <property type="entry name" value="Protein kinase-like (PK-like)"/>
    <property type="match status" value="1"/>
</dbReference>
<evidence type="ECO:0000259" key="4">
    <source>
        <dbReference type="PROSITE" id="PS50011"/>
    </source>
</evidence>
<dbReference type="InParanoid" id="A2FBM1"/>
<dbReference type="Proteomes" id="UP000001542">
    <property type="component" value="Unassembled WGS sequence"/>
</dbReference>
<dbReference type="OrthoDB" id="341259at2759"/>
<dbReference type="InterPro" id="IPR002110">
    <property type="entry name" value="Ankyrin_rpt"/>
</dbReference>
<keyword evidence="6" id="KW-1185">Reference proteome</keyword>
<dbReference type="EMBL" id="DS113704">
    <property type="protein sequence ID" value="EAX97707.1"/>
    <property type="molecule type" value="Genomic_DNA"/>
</dbReference>
<keyword evidence="5" id="KW-0808">Transferase</keyword>
<keyword evidence="1" id="KW-0677">Repeat</keyword>
<dbReference type="InterPro" id="IPR000719">
    <property type="entry name" value="Prot_kinase_dom"/>
</dbReference>
<dbReference type="InterPro" id="IPR036770">
    <property type="entry name" value="Ankyrin_rpt-contain_sf"/>
</dbReference>
<feature type="domain" description="Protein kinase" evidence="4">
    <location>
        <begin position="10"/>
        <end position="276"/>
    </location>
</feature>
<gene>
    <name evidence="5" type="ORF">TVAG_280080</name>
</gene>
<dbReference type="Pfam" id="PF12796">
    <property type="entry name" value="Ank_2"/>
    <property type="match status" value="1"/>
</dbReference>
<name>A2FBM1_TRIV3</name>
<protein>
    <submittedName>
        <fullName evidence="5">TKL family protein kinase</fullName>
    </submittedName>
</protein>
<dbReference type="VEuPathDB" id="TrichDB:TVAG_280080"/>
<dbReference type="SMR" id="A2FBM1"/>
<evidence type="ECO:0000256" key="3">
    <source>
        <dbReference type="PROSITE-ProRule" id="PRU00023"/>
    </source>
</evidence>
<dbReference type="RefSeq" id="XP_001310637.1">
    <property type="nucleotide sequence ID" value="XM_001310636.1"/>
</dbReference>
<dbReference type="SMART" id="SM00220">
    <property type="entry name" value="S_TKc"/>
    <property type="match status" value="1"/>
</dbReference>
<dbReference type="PANTHER" id="PTHR24173">
    <property type="entry name" value="ANKYRIN REPEAT CONTAINING"/>
    <property type="match status" value="1"/>
</dbReference>
<evidence type="ECO:0000313" key="6">
    <source>
        <dbReference type="Proteomes" id="UP000001542"/>
    </source>
</evidence>
<dbReference type="InterPro" id="IPR001245">
    <property type="entry name" value="Ser-Thr/Tyr_kinase_cat_dom"/>
</dbReference>
<dbReference type="Gene3D" id="1.10.510.10">
    <property type="entry name" value="Transferase(Phosphotransferase) domain 1"/>
    <property type="match status" value="1"/>
</dbReference>
<dbReference type="GO" id="GO:0004672">
    <property type="term" value="F:protein kinase activity"/>
    <property type="evidence" value="ECO:0007669"/>
    <property type="project" value="InterPro"/>
</dbReference>
<proteinExistence type="predicted"/>
<keyword evidence="2 3" id="KW-0040">ANK repeat</keyword>
<dbReference type="SMART" id="SM00248">
    <property type="entry name" value="ANK"/>
    <property type="match status" value="6"/>
</dbReference>
<dbReference type="eggNOG" id="KOG0498">
    <property type="taxonomic scope" value="Eukaryota"/>
</dbReference>
<dbReference type="Pfam" id="PF07714">
    <property type="entry name" value="PK_Tyr_Ser-Thr"/>
    <property type="match status" value="1"/>
</dbReference>